<feature type="transmembrane region" description="Helical" evidence="15">
    <location>
        <begin position="1752"/>
        <end position="1775"/>
    </location>
</feature>
<evidence type="ECO:0000259" key="17">
    <source>
        <dbReference type="PROSITE" id="PS50026"/>
    </source>
</evidence>
<dbReference type="Gene3D" id="2.60.120.260">
    <property type="entry name" value="Galactose-binding domain-like"/>
    <property type="match status" value="1"/>
</dbReference>
<dbReference type="SUPFAM" id="SSF49723">
    <property type="entry name" value="Lipase/lipooxygenase domain (PLAT/LH2 domain)"/>
    <property type="match status" value="1"/>
</dbReference>
<dbReference type="Pfam" id="PF00008">
    <property type="entry name" value="EGF"/>
    <property type="match status" value="4"/>
</dbReference>
<feature type="transmembrane region" description="Helical" evidence="15">
    <location>
        <begin position="1865"/>
        <end position="1887"/>
    </location>
</feature>
<sequence length="2590" mass="291135">MAARFSKDCHKPLGLADGRINDSQLTASSVFGDNYTLYGPGRGRLNRTGGYRAQPGANVSSFTVTFDQPMIITEVATQGYFGNNIQEWTKGYHLGYSIGDGTHFFKEKNEDRAKQFKGNVDDNSITLHMVPRPAMLKSVHIIPTEWENNFALRLELYGCIADGNECESLPCQNNGTCLEKIRGFKCNCSDGFNGPHCEINIDDCASNPCQNNGSCLDLVNDYQCVGCLSGYSGQKCDIEIDECASSPCQNNGTCTDLLNEFYCNCSAGFKGSNCEIEVNECGSNPCHHGATCKDQINGFTCICPAGFGGPRCSQETEFFLVVWLKLKNMTFTLTLLNESSTLYQKKEDEVIHEVYNSLLFDERDHFFGSALRMFSPSELKPNVLADILLRTLMNSTKHIMAVITKKFESHTYQGIFDTGDGLVFEDRGDPSCKPVNISSPTVNGQPLSTDITQPTKVKKSEDFVFSAKLESNCRVSSLISKVHIETDIYAINTISGYFKHKRKGVLYPYADSVKQTIPSKTLDYGHYFMKIIGISDNKRKISSFGYIEVTSTTLVANISGANHASQGLNEKLTLNGSKCYDPDVGQGVYTGMNFTWLCRKESEVFPDDATTLPEVSPLAGSTLPQKRDREGCYGTGVGKLRPRNGFPYILDLDVDKMEGDEDYVIKLDVRKRGLVDFALHRLRVKEEIRLKIICEHCKSDVIQSSRLILETNCTGLLCNKIQQYSWSIKYRVKDDAHWQHVINEDEVVLTYDNSPNLILAQGKLHGNATYNVTVTGRTSRGHTSTATYSFMTNSPPSGGECKVNTAEGKAWKTDFVFSCNGWYDEELPLRFTFSYYSSEGIEMVFQSGTSNTAIGKLPVGDSNRDFKLQVQMTVADALGSIVNTGVYVQVIEPKISVEILNKEVSTEGPMNEYLKENNIEKAAQRATAVLSVVNHAPVNEMKTKEKIKIKDAIVDAWSTVKVAELQQVLQVSAVVAGVADQRNELSIESQEKAVKMLDSMANFMEKSVNNKSSSEGSVEHVGAALLNGLGNLLDITSHEAKEDTSGEELPPVQITHERREKSKAFSKRILNLVTRLGSTVDNTKKLYEKPSVLKSKSVSMVLDRQIPSRIGNKSLVYQDSKVTLPSVEVLIGEESRNKEYLSTQLVTFKHNPYTWTKGANNIKSVVIDFELKNDEGYPLNVSNLSEVVELFIPPLVEANAKKPQIYFVKPSENGTMRFHRIVFPGPEYVISIKLIPSHLHSLRLFVRYRKRPTMTNYNYSASVPDYSSCNYSKENRYTNCSTEAYIVTMSAADTGHTGLHYLGITVDAFHQTTKKNITAGQERRVRRGCGGTGRQKRSCVKVKDPPSTPPPIVVVEPSFNASTDVNYTLSVSMGTCQYWNVTADAWSPEGCKVGPRSSARKVQCLCNHLSSFGGDFFVAPNPIDFDYVIRKFPDIFESGNVLVLAMVLSIYGVWILGIVIARRADRKDENKVIENLRLQAEGGHLYEVSVYTGMWKDSGTSANVAMIVYGEEIRSETLKLFDKYSNKRLFARASVNSFTVSLPDNLNSPLMIKLWHDNSGAYPSWYVNQITIKDLETDEKWYFLCGRWLAVDKEDGEVQVDIPVASKSDLSSFKYQFYTRVTNNLVDGHIWLSLLTRPPHSPFTRSQRLSCCVCVLLSAMLAGAMFYQFGEKQNDTFKLGPFRLSVKQIVIGVQSALIVVPLNLLIVTIFRNIKVPYDHMKTFHESDKISDRYTAESHGNKKVKTPGCLPHFFVYIAWLLCILASLAAGAFLVFYSVQWGKEISRQWLTSALISFFQDVALMQPIKVVAVALLLALILKKPPEEKTAPSFKDSSLETNNNSDVKAPTGDELVLARKNRESVVETINSVVEILLYLLFVICLFVLVYGNRGYSRYRLTTSLESMLKGSFEEMDSKFAFWDWVEAEFIPGVYDTTWYNGQQFISPEGYISTRTAFLVGMPRLRQVRVKEEYPCQMGKHYSELNELFKRCIPPYSPHDEDTSLLNQPGWVPMTNISHYHSEFELSRLCPKPWRYISSKDLNTLWSYGRNTRYDGGGYVADLGYDSRTASRVVINLKSNNWIDERTAVVFVEFTVFQPSSSLFSVAKLLYELYPIGKPVTKVYLDTLSIYGFSDPSLRSFSLACQITLLLLIVYFLLIEALKIYRQSCAYFGSFWNWINILQLISALTTIAFFFLKEKYVSSFVKYVRANPFDTASADYVLFWIDLEMMVLSIVVFIVTVKFLRIIRFNKHVCQMVASLKLSSPHVMSYSVLFCINIISFVLFGVLVFGNDIESYHSFMDALATLTQKFLGGELLYDDLQSANRIIGPVYLFAFMLSMSFILINMFVAILNESYESVKEMSGGKFAEADLGTFIKEYYFTRLKCLHEILKRKLASFGYRHKLYDRPRQERKLTMKEECVGSITYLSTDYPLYMDHVYHSSQLALIENESRADTGSDSCSVEAVTLEDEPDIISAPSPVSSDALDGELLDLLTDLPESVVTPSFASNRACSNVDFMSLLRDLPESIVDDDETIDNVRKGLADVGAVLRLDKQTLRRFSTTGDKYIVQANIQMRPPVALHFRSRRNSEENGVDIEK</sequence>
<dbReference type="InterPro" id="IPR057244">
    <property type="entry name" value="GAIN_B"/>
</dbReference>
<feature type="compositionally biased region" description="Polar residues" evidence="14">
    <location>
        <begin position="1831"/>
        <end position="1842"/>
    </location>
</feature>
<evidence type="ECO:0000256" key="9">
    <source>
        <dbReference type="ARBA" id="ARBA00023136"/>
    </source>
</evidence>
<dbReference type="InterPro" id="IPR013122">
    <property type="entry name" value="PKD1_2_channel"/>
</dbReference>
<dbReference type="PROSITE" id="PS50221">
    <property type="entry name" value="GAIN_B"/>
    <property type="match status" value="1"/>
</dbReference>
<feature type="transmembrane region" description="Helical" evidence="15">
    <location>
        <begin position="1689"/>
        <end position="1710"/>
    </location>
</feature>
<dbReference type="GO" id="GO:0050982">
    <property type="term" value="P:detection of mechanical stimulus"/>
    <property type="evidence" value="ECO:0007669"/>
    <property type="project" value="TreeGrafter"/>
</dbReference>
<evidence type="ECO:0000256" key="1">
    <source>
        <dbReference type="ARBA" id="ARBA00004651"/>
    </source>
</evidence>
<evidence type="ECO:0000256" key="12">
    <source>
        <dbReference type="PIRSR" id="PIRSR603915-2"/>
    </source>
</evidence>
<proteinExistence type="inferred from homology"/>
<evidence type="ECO:0000313" key="20">
    <source>
        <dbReference type="EMBL" id="PFX27651.1"/>
    </source>
</evidence>
<dbReference type="PANTHER" id="PTHR10877">
    <property type="entry name" value="POLYCYSTIN FAMILY MEMBER"/>
    <property type="match status" value="1"/>
</dbReference>
<dbReference type="Gene3D" id="2.60.220.50">
    <property type="match status" value="1"/>
</dbReference>
<dbReference type="EMBL" id="LSMT01000098">
    <property type="protein sequence ID" value="PFX27651.1"/>
    <property type="molecule type" value="Genomic_DNA"/>
</dbReference>
<organism evidence="20 21">
    <name type="scientific">Stylophora pistillata</name>
    <name type="common">Smooth cauliflower coral</name>
    <dbReference type="NCBI Taxonomy" id="50429"/>
    <lineage>
        <taxon>Eukaryota</taxon>
        <taxon>Metazoa</taxon>
        <taxon>Cnidaria</taxon>
        <taxon>Anthozoa</taxon>
        <taxon>Hexacorallia</taxon>
        <taxon>Scleractinia</taxon>
        <taxon>Astrocoeniina</taxon>
        <taxon>Pocilloporidae</taxon>
        <taxon>Stylophora</taxon>
    </lineage>
</organism>
<comment type="similarity">
    <text evidence="2">Belongs to the polycystin family.</text>
</comment>
<dbReference type="InterPro" id="IPR000152">
    <property type="entry name" value="EGF-type_Asp/Asn_hydroxyl_site"/>
</dbReference>
<dbReference type="PROSITE" id="PS00022">
    <property type="entry name" value="EGF_1"/>
    <property type="match status" value="3"/>
</dbReference>
<feature type="transmembrane region" description="Helical" evidence="15">
    <location>
        <begin position="2325"/>
        <end position="2346"/>
    </location>
</feature>
<dbReference type="SMART" id="SM00303">
    <property type="entry name" value="GPS"/>
    <property type="match status" value="1"/>
</dbReference>
<comment type="caution">
    <text evidence="13">Lacks conserved residue(s) required for the propagation of feature annotation.</text>
</comment>
<dbReference type="InterPro" id="IPR036392">
    <property type="entry name" value="PLAT/LH2_dom_sf"/>
</dbReference>
<dbReference type="PROSITE" id="PS00010">
    <property type="entry name" value="ASX_HYDROXYL"/>
    <property type="match status" value="2"/>
</dbReference>
<dbReference type="Gene3D" id="2.10.25.10">
    <property type="entry name" value="Laminin"/>
    <property type="match status" value="4"/>
</dbReference>
<dbReference type="GO" id="GO:0005886">
    <property type="term" value="C:plasma membrane"/>
    <property type="evidence" value="ECO:0007669"/>
    <property type="project" value="UniProtKB-SubCell"/>
</dbReference>
<keyword evidence="21" id="KW-1185">Reference proteome</keyword>
<dbReference type="InterPro" id="IPR000203">
    <property type="entry name" value="GPS"/>
</dbReference>
<dbReference type="InterPro" id="IPR000742">
    <property type="entry name" value="EGF"/>
</dbReference>
<feature type="transmembrane region" description="Helical" evidence="15">
    <location>
        <begin position="1795"/>
        <end position="1818"/>
    </location>
</feature>
<keyword evidence="10 13" id="KW-1015">Disulfide bond</keyword>
<evidence type="ECO:0000256" key="6">
    <source>
        <dbReference type="ARBA" id="ARBA00022729"/>
    </source>
</evidence>
<dbReference type="Proteomes" id="UP000225706">
    <property type="component" value="Unassembled WGS sequence"/>
</dbReference>
<dbReference type="Gene3D" id="2.60.60.20">
    <property type="entry name" value="PLAT/LH2 domain"/>
    <property type="match status" value="1"/>
</dbReference>
<evidence type="ECO:0000259" key="16">
    <source>
        <dbReference type="PROSITE" id="PS50022"/>
    </source>
</evidence>
<feature type="transmembrane region" description="Helical" evidence="15">
    <location>
        <begin position="2136"/>
        <end position="2157"/>
    </location>
</feature>
<dbReference type="InterPro" id="IPR003915">
    <property type="entry name" value="PKD_2"/>
</dbReference>
<feature type="disulfide bond" evidence="13">
    <location>
        <begin position="265"/>
        <end position="274"/>
    </location>
</feature>
<evidence type="ECO:0000256" key="3">
    <source>
        <dbReference type="ARBA" id="ARBA00022475"/>
    </source>
</evidence>
<keyword evidence="9 15" id="KW-0472">Membrane</keyword>
<dbReference type="InterPro" id="IPR051223">
    <property type="entry name" value="Polycystin"/>
</dbReference>
<keyword evidence="4 13" id="KW-0245">EGF-like domain</keyword>
<feature type="transmembrane region" description="Helical" evidence="15">
    <location>
        <begin position="1441"/>
        <end position="1461"/>
    </location>
</feature>
<dbReference type="FunFam" id="2.10.25.10:FF:000122">
    <property type="entry name" value="Protein crumbs homolog 2"/>
    <property type="match status" value="1"/>
</dbReference>
<dbReference type="Pfam" id="PF00754">
    <property type="entry name" value="F5_F8_type_C"/>
    <property type="match status" value="1"/>
</dbReference>
<evidence type="ECO:0000259" key="19">
    <source>
        <dbReference type="PROSITE" id="PS50221"/>
    </source>
</evidence>
<feature type="disulfide bond" evidence="13">
    <location>
        <begin position="188"/>
        <end position="197"/>
    </location>
</feature>
<dbReference type="SMART" id="SM00308">
    <property type="entry name" value="LH2"/>
    <property type="match status" value="1"/>
</dbReference>
<feature type="transmembrane region" description="Helical" evidence="15">
    <location>
        <begin position="1649"/>
        <end position="1669"/>
    </location>
</feature>
<evidence type="ECO:0000313" key="21">
    <source>
        <dbReference type="Proteomes" id="UP000225706"/>
    </source>
</evidence>
<feature type="domain" description="EGF-like" evidence="17">
    <location>
        <begin position="239"/>
        <end position="275"/>
    </location>
</feature>
<dbReference type="PANTHER" id="PTHR10877:SF150">
    <property type="entry name" value="REJ DOMAIN-CONTAINING PROTEIN"/>
    <property type="match status" value="1"/>
</dbReference>
<dbReference type="FunFam" id="2.10.25.10:FF:000117">
    <property type="entry name" value="Delta-like protein"/>
    <property type="match status" value="1"/>
</dbReference>
<dbReference type="OrthoDB" id="2121937at2759"/>
<feature type="disulfide bond" evidence="12">
    <location>
        <begin position="1971"/>
        <end position="1987"/>
    </location>
</feature>
<evidence type="ECO:0000256" key="13">
    <source>
        <dbReference type="PROSITE-ProRule" id="PRU00076"/>
    </source>
</evidence>
<dbReference type="CDD" id="cd00054">
    <property type="entry name" value="EGF_CA"/>
    <property type="match status" value="4"/>
</dbReference>
<dbReference type="PROSITE" id="PS01186">
    <property type="entry name" value="EGF_2"/>
    <property type="match status" value="3"/>
</dbReference>
<dbReference type="InterPro" id="IPR046338">
    <property type="entry name" value="GAIN_dom_sf"/>
</dbReference>
<feature type="domain" description="EGF-like" evidence="17">
    <location>
        <begin position="277"/>
        <end position="313"/>
    </location>
</feature>
<dbReference type="PRINTS" id="PR01433">
    <property type="entry name" value="POLYCYSTIN2"/>
</dbReference>
<dbReference type="InterPro" id="IPR001881">
    <property type="entry name" value="EGF-like_Ca-bd_dom"/>
</dbReference>
<dbReference type="InterPro" id="IPR018097">
    <property type="entry name" value="EGF_Ca-bd_CS"/>
</dbReference>
<gene>
    <name evidence="20" type="primary">Pkd1l2</name>
    <name evidence="20" type="ORF">AWC38_SpisGene7647</name>
</gene>
<dbReference type="PROSITE" id="PS01286">
    <property type="entry name" value="FA58C_2"/>
    <property type="match status" value="1"/>
</dbReference>
<evidence type="ECO:0000256" key="2">
    <source>
        <dbReference type="ARBA" id="ARBA00007200"/>
    </source>
</evidence>
<evidence type="ECO:0000256" key="14">
    <source>
        <dbReference type="SAM" id="MobiDB-lite"/>
    </source>
</evidence>
<dbReference type="InterPro" id="IPR002859">
    <property type="entry name" value="PKD/REJ-like"/>
</dbReference>
<dbReference type="PROSITE" id="PS50026">
    <property type="entry name" value="EGF_3"/>
    <property type="match status" value="4"/>
</dbReference>
<feature type="region of interest" description="Disordered" evidence="14">
    <location>
        <begin position="1824"/>
        <end position="1843"/>
    </location>
</feature>
<dbReference type="Pfam" id="PF20519">
    <property type="entry name" value="Polycystin_dom"/>
    <property type="match status" value="1"/>
</dbReference>
<dbReference type="GO" id="GO:0005262">
    <property type="term" value="F:calcium channel activity"/>
    <property type="evidence" value="ECO:0007669"/>
    <property type="project" value="TreeGrafter"/>
</dbReference>
<evidence type="ECO:0000256" key="11">
    <source>
        <dbReference type="ARBA" id="ARBA00023180"/>
    </source>
</evidence>
<dbReference type="Pfam" id="PF02010">
    <property type="entry name" value="REJ"/>
    <property type="match status" value="1"/>
</dbReference>
<comment type="caution">
    <text evidence="20">The sequence shown here is derived from an EMBL/GenBank/DDBJ whole genome shotgun (WGS) entry which is preliminary data.</text>
</comment>
<dbReference type="SMART" id="SM00231">
    <property type="entry name" value="FA58C"/>
    <property type="match status" value="1"/>
</dbReference>
<feature type="transmembrane region" description="Helical" evidence="15">
    <location>
        <begin position="2169"/>
        <end position="2191"/>
    </location>
</feature>
<dbReference type="SMART" id="SM00181">
    <property type="entry name" value="EGF"/>
    <property type="match status" value="4"/>
</dbReference>
<evidence type="ECO:0000256" key="7">
    <source>
        <dbReference type="ARBA" id="ARBA00022737"/>
    </source>
</evidence>
<dbReference type="InterPro" id="IPR001024">
    <property type="entry name" value="PLAT/LH2_dom"/>
</dbReference>
<dbReference type="InterPro" id="IPR008979">
    <property type="entry name" value="Galactose-bd-like_sf"/>
</dbReference>
<evidence type="ECO:0000256" key="8">
    <source>
        <dbReference type="ARBA" id="ARBA00022989"/>
    </source>
</evidence>
<evidence type="ECO:0000256" key="15">
    <source>
        <dbReference type="SAM" id="Phobius"/>
    </source>
</evidence>
<dbReference type="SUPFAM" id="SSF57196">
    <property type="entry name" value="EGF/Laminin"/>
    <property type="match status" value="4"/>
</dbReference>
<evidence type="ECO:0000256" key="5">
    <source>
        <dbReference type="ARBA" id="ARBA00022692"/>
    </source>
</evidence>
<feature type="domain" description="F5/8 type C" evidence="16">
    <location>
        <begin position="9"/>
        <end position="159"/>
    </location>
</feature>
<accession>A0A2B4SCP9</accession>
<reference evidence="21" key="1">
    <citation type="journal article" date="2017" name="bioRxiv">
        <title>Comparative analysis of the genomes of Stylophora pistillata and Acropora digitifera provides evidence for extensive differences between species of corals.</title>
        <authorList>
            <person name="Voolstra C.R."/>
            <person name="Li Y."/>
            <person name="Liew Y.J."/>
            <person name="Baumgarten S."/>
            <person name="Zoccola D."/>
            <person name="Flot J.-F."/>
            <person name="Tambutte S."/>
            <person name="Allemand D."/>
            <person name="Aranda M."/>
        </authorList>
    </citation>
    <scope>NUCLEOTIDE SEQUENCE [LARGE SCALE GENOMIC DNA]</scope>
</reference>
<dbReference type="SMART" id="SM00179">
    <property type="entry name" value="EGF_CA"/>
    <property type="match status" value="4"/>
</dbReference>
<evidence type="ECO:0000256" key="4">
    <source>
        <dbReference type="ARBA" id="ARBA00022536"/>
    </source>
</evidence>
<evidence type="ECO:0000256" key="10">
    <source>
        <dbReference type="ARBA" id="ARBA00023157"/>
    </source>
</evidence>
<comment type="subcellular location">
    <subcellularLocation>
        <location evidence="1">Cell membrane</location>
        <topology evidence="1">Multi-pass membrane protein</topology>
    </subcellularLocation>
</comment>
<dbReference type="CDD" id="cd00057">
    <property type="entry name" value="FA58C"/>
    <property type="match status" value="1"/>
</dbReference>
<keyword evidence="6" id="KW-0732">Signal</keyword>
<dbReference type="PROSITE" id="PS01187">
    <property type="entry name" value="EGF_CA"/>
    <property type="match status" value="2"/>
</dbReference>
<feature type="domain" description="GAIN-B" evidence="19">
    <location>
        <begin position="1276"/>
        <end position="1424"/>
    </location>
</feature>
<dbReference type="InterPro" id="IPR046791">
    <property type="entry name" value="Polycystin_dom"/>
</dbReference>
<feature type="disulfide bond" evidence="13">
    <location>
        <begin position="303"/>
        <end position="312"/>
    </location>
</feature>
<dbReference type="SUPFAM" id="SSF49785">
    <property type="entry name" value="Galactose-binding domain-like"/>
    <property type="match status" value="1"/>
</dbReference>
<dbReference type="PROSITE" id="PS50095">
    <property type="entry name" value="PLAT"/>
    <property type="match status" value="1"/>
</dbReference>
<keyword evidence="8 15" id="KW-1133">Transmembrane helix</keyword>
<feature type="disulfide bond" evidence="13">
    <location>
        <begin position="227"/>
        <end position="236"/>
    </location>
</feature>
<keyword evidence="5 15" id="KW-0812">Transmembrane</keyword>
<dbReference type="FunFam" id="2.10.25.10:FF:000143">
    <property type="entry name" value="Protein crumbs 1"/>
    <property type="match status" value="2"/>
</dbReference>
<keyword evidence="11" id="KW-0325">Glycoprotein</keyword>
<dbReference type="InterPro" id="IPR000421">
    <property type="entry name" value="FA58C"/>
</dbReference>
<dbReference type="Pfam" id="PF08016">
    <property type="entry name" value="PKD_channel"/>
    <property type="match status" value="1"/>
</dbReference>
<keyword evidence="7" id="KW-0677">Repeat</keyword>
<dbReference type="Pfam" id="PF01825">
    <property type="entry name" value="GPS"/>
    <property type="match status" value="1"/>
</dbReference>
<dbReference type="GO" id="GO:0005509">
    <property type="term" value="F:calcium ion binding"/>
    <property type="evidence" value="ECO:0007669"/>
    <property type="project" value="InterPro"/>
</dbReference>
<feature type="transmembrane region" description="Helical" evidence="15">
    <location>
        <begin position="2216"/>
        <end position="2242"/>
    </location>
</feature>
<name>A0A2B4SCP9_STYPI</name>
<evidence type="ECO:0000259" key="18">
    <source>
        <dbReference type="PROSITE" id="PS50095"/>
    </source>
</evidence>
<dbReference type="PROSITE" id="PS50022">
    <property type="entry name" value="FA58C_3"/>
    <property type="match status" value="1"/>
</dbReference>
<keyword evidence="3" id="KW-1003">Cell membrane</keyword>
<feature type="domain" description="EGF-like" evidence="17">
    <location>
        <begin position="162"/>
        <end position="198"/>
    </location>
</feature>
<feature type="transmembrane region" description="Helical" evidence="15">
    <location>
        <begin position="2262"/>
        <end position="2285"/>
    </location>
</feature>
<dbReference type="Gene3D" id="1.10.287.70">
    <property type="match status" value="1"/>
</dbReference>
<dbReference type="Pfam" id="PF01477">
    <property type="entry name" value="PLAT"/>
    <property type="match status" value="1"/>
</dbReference>
<protein>
    <submittedName>
        <fullName evidence="20">Polycystic kidney disease protein 1-like 2</fullName>
    </submittedName>
</protein>
<feature type="domain" description="PLAT" evidence="18">
    <location>
        <begin position="1484"/>
        <end position="1603"/>
    </location>
</feature>
<feature type="domain" description="EGF-like" evidence="17">
    <location>
        <begin position="200"/>
        <end position="237"/>
    </location>
</feature>
<feature type="region of interest" description="Disordered" evidence="14">
    <location>
        <begin position="1326"/>
        <end position="1345"/>
    </location>
</feature>